<reference evidence="1" key="1">
    <citation type="journal article" date="2023" name="Int. J. Syst. Evol. Microbiol.">
        <title>&lt;i&gt;Holtiella tumoricola&lt;/i&gt; gen. nov. sp. nov., isolated from a human clinical sample.</title>
        <authorList>
            <person name="Allen-Vercoe E."/>
            <person name="Daigneault M.C."/>
            <person name="Vancuren S.J."/>
            <person name="Cochrane K."/>
            <person name="O'Neal L.L."/>
            <person name="Sankaranarayanan K."/>
            <person name="Lawson P.A."/>
        </authorList>
    </citation>
    <scope>NUCLEOTIDE SEQUENCE</scope>
    <source>
        <strain evidence="1">CC70A</strain>
    </source>
</reference>
<name>A0AA42IY86_9FIRM</name>
<dbReference type="Proteomes" id="UP001169242">
    <property type="component" value="Unassembled WGS sequence"/>
</dbReference>
<evidence type="ECO:0000313" key="2">
    <source>
        <dbReference type="Proteomes" id="UP001169242"/>
    </source>
</evidence>
<accession>A0AA42IY86</accession>
<dbReference type="RefSeq" id="WP_271010673.1">
    <property type="nucleotide sequence ID" value="NZ_JAQIFT010000001.1"/>
</dbReference>
<protein>
    <submittedName>
        <fullName evidence="1">Uncharacterized protein</fullName>
    </submittedName>
</protein>
<comment type="caution">
    <text evidence="1">The sequence shown here is derived from an EMBL/GenBank/DDBJ whole genome shotgun (WGS) entry which is preliminary data.</text>
</comment>
<organism evidence="1 2">
    <name type="scientific">Holtiella tumoricola</name>
    <dbReference type="NCBI Taxonomy" id="3018743"/>
    <lineage>
        <taxon>Bacteria</taxon>
        <taxon>Bacillati</taxon>
        <taxon>Bacillota</taxon>
        <taxon>Clostridia</taxon>
        <taxon>Lachnospirales</taxon>
        <taxon>Cellulosilyticaceae</taxon>
        <taxon>Holtiella</taxon>
    </lineage>
</organism>
<evidence type="ECO:0000313" key="1">
    <source>
        <dbReference type="EMBL" id="MDA3729903.1"/>
    </source>
</evidence>
<sequence>MEFQGNIVILGFNEWAIDESPQSRKEGVTIFYLTPTPTKEPGKQGYFPVKKSYDLSLSKDLRSQTFPLQCEATFKLTSNTKGNAVVDLVSFKPTKTLDIFKQ</sequence>
<gene>
    <name evidence="1" type="ORF">PBV87_00050</name>
</gene>
<proteinExistence type="predicted"/>
<dbReference type="AlphaFoldDB" id="A0AA42IY86"/>
<keyword evidence="2" id="KW-1185">Reference proteome</keyword>
<dbReference type="EMBL" id="JAQIFT010000001">
    <property type="protein sequence ID" value="MDA3729903.1"/>
    <property type="molecule type" value="Genomic_DNA"/>
</dbReference>